<dbReference type="PANTHER" id="PTHR43394">
    <property type="entry name" value="ATP-DEPENDENT PERMEASE MDL1, MITOCHONDRIAL"/>
    <property type="match status" value="1"/>
</dbReference>
<evidence type="ECO:0000256" key="2">
    <source>
        <dbReference type="ARBA" id="ARBA00022692"/>
    </source>
</evidence>
<dbReference type="PROSITE" id="PS50893">
    <property type="entry name" value="ABC_TRANSPORTER_2"/>
    <property type="match status" value="1"/>
</dbReference>
<dbReference type="FunFam" id="1.20.1560.10:FF:000070">
    <property type="entry name" value="Multidrug ABC transporter ATP-binding protein"/>
    <property type="match status" value="1"/>
</dbReference>
<dbReference type="PROSITE" id="PS50929">
    <property type="entry name" value="ABC_TM1F"/>
    <property type="match status" value="1"/>
</dbReference>
<keyword evidence="5 7" id="KW-1133">Transmembrane helix</keyword>
<dbReference type="AlphaFoldDB" id="A0AA36UMQ4"/>
<evidence type="ECO:0000256" key="6">
    <source>
        <dbReference type="ARBA" id="ARBA00023136"/>
    </source>
</evidence>
<dbReference type="SMART" id="SM00382">
    <property type="entry name" value="AAA"/>
    <property type="match status" value="1"/>
</dbReference>
<dbReference type="InterPro" id="IPR011527">
    <property type="entry name" value="ABC1_TM_dom"/>
</dbReference>
<feature type="transmembrane region" description="Helical" evidence="7">
    <location>
        <begin position="184"/>
        <end position="203"/>
    </location>
</feature>
<gene>
    <name evidence="10" type="ORF">GHY86_02015</name>
</gene>
<organism evidence="10 11">
    <name type="scientific">Vibrio alginolyticus</name>
    <dbReference type="NCBI Taxonomy" id="663"/>
    <lineage>
        <taxon>Bacteria</taxon>
        <taxon>Pseudomonadati</taxon>
        <taxon>Pseudomonadota</taxon>
        <taxon>Gammaproteobacteria</taxon>
        <taxon>Vibrionales</taxon>
        <taxon>Vibrionaceae</taxon>
        <taxon>Vibrio</taxon>
    </lineage>
</organism>
<evidence type="ECO:0000259" key="8">
    <source>
        <dbReference type="PROSITE" id="PS50893"/>
    </source>
</evidence>
<dbReference type="InterPro" id="IPR036640">
    <property type="entry name" value="ABC1_TM_sf"/>
</dbReference>
<keyword evidence="4 10" id="KW-0067">ATP-binding</keyword>
<evidence type="ECO:0000256" key="3">
    <source>
        <dbReference type="ARBA" id="ARBA00022741"/>
    </source>
</evidence>
<feature type="transmembrane region" description="Helical" evidence="7">
    <location>
        <begin position="83"/>
        <end position="105"/>
    </location>
</feature>
<dbReference type="GO" id="GO:0015421">
    <property type="term" value="F:ABC-type oligopeptide transporter activity"/>
    <property type="evidence" value="ECO:0007669"/>
    <property type="project" value="TreeGrafter"/>
</dbReference>
<evidence type="ECO:0000256" key="7">
    <source>
        <dbReference type="SAM" id="Phobius"/>
    </source>
</evidence>
<evidence type="ECO:0000313" key="10">
    <source>
        <dbReference type="EMBL" id="EGQ9133931.1"/>
    </source>
</evidence>
<sequence length="616" mass="68492">MFKRFEGFTEPFPKSTPDQPPSGMFAFLRYYTRGYEKPLIIMSLMATIVAVVEVMLFGAMGQLVDWLSTSNPETFLQDNKSDLIFYGALLLVVMPILVILYSLLVHQTLLGNYPMSIRWLAHRYLLNQSLNFYQDDFAGRVATKVMQTSLAVRETVMKAMDVFVYVTVYFTSMIIMLATADWRLMIPMIVWLLAYIAIQIYFVPKLKDVASAQADARSTMTGRIVDSYTNIQTVKLFSHSQRETQYAEQSMKGFLNTVYRQMRLVTGFDVAVEISNYILVFSVAALSIYLWLDSAISVGAIAIAVSLALRVNGMSMWIMWEVGALFENMGTVVDGMKTLSKPIDIKDKPGAKDLVVTEGGIHFDNVSFHYGENKGVISHLDLNIKPGEKVGLVGRSGAGKSTLVNLLLRFHDVEDGSIKIDGQNISEVTQDSLRSKIGMVTQDTSLLHRSIRDNILYGNPDATEEDLLKATKQAHAHEFIETLTDPFGNVGYDAQVGERGVKLSGGQRQRIAISRVLLKDAPLLVLDEATSALDSEVEAAIQESLNELMQGKTVIAIAHRLSTIAQMDRLIVLDKGSIVEQGSHQELIANNGIYAQLWAHQTGGFIAEELDNQHAS</sequence>
<evidence type="ECO:0000313" key="11">
    <source>
        <dbReference type="Proteomes" id="UP000714625"/>
    </source>
</evidence>
<comment type="caution">
    <text evidence="10">The sequence shown here is derived from an EMBL/GenBank/DDBJ whole genome shotgun (WGS) entry which is preliminary data.</text>
</comment>
<dbReference type="EMBL" id="AAXMUW010000002">
    <property type="protein sequence ID" value="EGQ9133931.1"/>
    <property type="molecule type" value="Genomic_DNA"/>
</dbReference>
<keyword evidence="6 7" id="KW-0472">Membrane</keyword>
<dbReference type="PROSITE" id="PS00211">
    <property type="entry name" value="ABC_TRANSPORTER_1"/>
    <property type="match status" value="1"/>
</dbReference>
<feature type="domain" description="ABC transporter" evidence="8">
    <location>
        <begin position="361"/>
        <end position="600"/>
    </location>
</feature>
<dbReference type="GO" id="GO:0005524">
    <property type="term" value="F:ATP binding"/>
    <property type="evidence" value="ECO:0007669"/>
    <property type="project" value="UniProtKB-KW"/>
</dbReference>
<evidence type="ECO:0000256" key="5">
    <source>
        <dbReference type="ARBA" id="ARBA00022989"/>
    </source>
</evidence>
<evidence type="ECO:0000256" key="4">
    <source>
        <dbReference type="ARBA" id="ARBA00022840"/>
    </source>
</evidence>
<dbReference type="FunFam" id="3.40.50.300:FF:000218">
    <property type="entry name" value="Multidrug ABC transporter ATP-binding protein"/>
    <property type="match status" value="1"/>
</dbReference>
<dbReference type="InterPro" id="IPR003593">
    <property type="entry name" value="AAA+_ATPase"/>
</dbReference>
<dbReference type="PANTHER" id="PTHR43394:SF1">
    <property type="entry name" value="ATP-BINDING CASSETTE SUB-FAMILY B MEMBER 10, MITOCHONDRIAL"/>
    <property type="match status" value="1"/>
</dbReference>
<dbReference type="GO" id="GO:0016887">
    <property type="term" value="F:ATP hydrolysis activity"/>
    <property type="evidence" value="ECO:0007669"/>
    <property type="project" value="InterPro"/>
</dbReference>
<feature type="transmembrane region" description="Helical" evidence="7">
    <location>
        <begin position="162"/>
        <end position="178"/>
    </location>
</feature>
<name>A0AA36UMQ4_VIBAL</name>
<accession>A0AA36UMQ4</accession>
<dbReference type="SUPFAM" id="SSF90123">
    <property type="entry name" value="ABC transporter transmembrane region"/>
    <property type="match status" value="1"/>
</dbReference>
<feature type="domain" description="ABC transmembrane type-1" evidence="9">
    <location>
        <begin position="40"/>
        <end position="327"/>
    </location>
</feature>
<dbReference type="Pfam" id="PF00005">
    <property type="entry name" value="ABC_tran"/>
    <property type="match status" value="1"/>
</dbReference>
<dbReference type="Gene3D" id="1.20.1560.10">
    <property type="entry name" value="ABC transporter type 1, transmembrane domain"/>
    <property type="match status" value="1"/>
</dbReference>
<dbReference type="RefSeq" id="WP_234499233.1">
    <property type="nucleotide sequence ID" value="NZ_JACGEA010000003.1"/>
</dbReference>
<dbReference type="InterPro" id="IPR027417">
    <property type="entry name" value="P-loop_NTPase"/>
</dbReference>
<comment type="subcellular location">
    <subcellularLocation>
        <location evidence="1">Cell membrane</location>
        <topology evidence="1">Multi-pass membrane protein</topology>
    </subcellularLocation>
</comment>
<dbReference type="Proteomes" id="UP000714625">
    <property type="component" value="Unassembled WGS sequence"/>
</dbReference>
<evidence type="ECO:0000259" key="9">
    <source>
        <dbReference type="PROSITE" id="PS50929"/>
    </source>
</evidence>
<keyword evidence="2 7" id="KW-0812">Transmembrane</keyword>
<dbReference type="GO" id="GO:0005886">
    <property type="term" value="C:plasma membrane"/>
    <property type="evidence" value="ECO:0007669"/>
    <property type="project" value="UniProtKB-SubCell"/>
</dbReference>
<reference evidence="10" key="1">
    <citation type="submission" date="2019-11" db="EMBL/GenBank/DDBJ databases">
        <authorList>
            <consortium name="PulseNet: The National Subtyping Network for Foodborne Disease Surveillance"/>
            <person name="Tarr C.L."/>
            <person name="Trees E."/>
            <person name="Katz L.S."/>
            <person name="Carleton-Romer H.A."/>
            <person name="Stroika S."/>
            <person name="Kucerova Z."/>
            <person name="Roache K.F."/>
            <person name="Sabol A.L."/>
            <person name="Besser J."/>
            <person name="Gerner-Smidt P."/>
        </authorList>
    </citation>
    <scope>NUCLEOTIDE SEQUENCE</scope>
    <source>
        <strain evidence="10">PNUSAV001129</strain>
    </source>
</reference>
<dbReference type="InterPro" id="IPR039421">
    <property type="entry name" value="Type_1_exporter"/>
</dbReference>
<feature type="transmembrane region" description="Helical" evidence="7">
    <location>
        <begin position="270"/>
        <end position="292"/>
    </location>
</feature>
<dbReference type="InterPro" id="IPR003439">
    <property type="entry name" value="ABC_transporter-like_ATP-bd"/>
</dbReference>
<feature type="transmembrane region" description="Helical" evidence="7">
    <location>
        <begin position="39"/>
        <end position="63"/>
    </location>
</feature>
<dbReference type="InterPro" id="IPR017871">
    <property type="entry name" value="ABC_transporter-like_CS"/>
</dbReference>
<proteinExistence type="predicted"/>
<keyword evidence="3" id="KW-0547">Nucleotide-binding</keyword>
<dbReference type="Pfam" id="PF00664">
    <property type="entry name" value="ABC_membrane"/>
    <property type="match status" value="1"/>
</dbReference>
<evidence type="ECO:0000256" key="1">
    <source>
        <dbReference type="ARBA" id="ARBA00004651"/>
    </source>
</evidence>
<dbReference type="SUPFAM" id="SSF52540">
    <property type="entry name" value="P-loop containing nucleoside triphosphate hydrolases"/>
    <property type="match status" value="1"/>
</dbReference>
<dbReference type="Gene3D" id="3.40.50.300">
    <property type="entry name" value="P-loop containing nucleotide triphosphate hydrolases"/>
    <property type="match status" value="1"/>
</dbReference>
<protein>
    <submittedName>
        <fullName evidence="10">ABC transporter ATP-binding protein</fullName>
    </submittedName>
</protein>